<dbReference type="Gene3D" id="2.40.40.10">
    <property type="entry name" value="RlpA-like domain"/>
    <property type="match status" value="1"/>
</dbReference>
<evidence type="ECO:0000259" key="1">
    <source>
        <dbReference type="PROSITE" id="PS50842"/>
    </source>
</evidence>
<dbReference type="AlphaFoldDB" id="A0AAW0JX55"/>
<comment type="caution">
    <text evidence="2">The sequence shown here is derived from an EMBL/GenBank/DDBJ whole genome shotgun (WGS) entry which is preliminary data.</text>
</comment>
<dbReference type="Proteomes" id="UP000237347">
    <property type="component" value="Unassembled WGS sequence"/>
</dbReference>
<accession>A0AAW0JX55</accession>
<proteinExistence type="predicted"/>
<reference evidence="2 3" key="1">
    <citation type="journal article" date="2018" name="Sci. Data">
        <title>The draft genome sequence of cork oak.</title>
        <authorList>
            <person name="Ramos A.M."/>
            <person name="Usie A."/>
            <person name="Barbosa P."/>
            <person name="Barros P.M."/>
            <person name="Capote T."/>
            <person name="Chaves I."/>
            <person name="Simoes F."/>
            <person name="Abreu I."/>
            <person name="Carrasquinho I."/>
            <person name="Faro C."/>
            <person name="Guimaraes J.B."/>
            <person name="Mendonca D."/>
            <person name="Nobrega F."/>
            <person name="Rodrigues L."/>
            <person name="Saibo N.J.M."/>
            <person name="Varela M.C."/>
            <person name="Egas C."/>
            <person name="Matos J."/>
            <person name="Miguel C.M."/>
            <person name="Oliveira M.M."/>
            <person name="Ricardo C.P."/>
            <person name="Goncalves S."/>
        </authorList>
    </citation>
    <scope>NUCLEOTIDE SEQUENCE [LARGE SCALE GENOMIC DNA]</scope>
    <source>
        <strain evidence="3">cv. HL8</strain>
    </source>
</reference>
<dbReference type="InterPro" id="IPR036908">
    <property type="entry name" value="RlpA-like_sf"/>
</dbReference>
<sequence length="147" mass="16950">MLFSPLILLTTLDLFKKKSVASQLLDILTREDCGYEDILREGYGLNSYAAMSNVLFNNGQTCACYKIRCTSYICCRYSLSRCKTMQLCYWKLNTYFEYNSHVPSYITGSDIQFLRKGCLGTGLGRAYFSIYRRSIDPSELMRLNLLL</sequence>
<gene>
    <name evidence="2" type="ORF">CFP56_027971</name>
</gene>
<feature type="domain" description="Expansin-like EG45" evidence="1">
    <location>
        <begin position="30"/>
        <end position="75"/>
    </location>
</feature>
<organism evidence="2 3">
    <name type="scientific">Quercus suber</name>
    <name type="common">Cork oak</name>
    <dbReference type="NCBI Taxonomy" id="58331"/>
    <lineage>
        <taxon>Eukaryota</taxon>
        <taxon>Viridiplantae</taxon>
        <taxon>Streptophyta</taxon>
        <taxon>Embryophyta</taxon>
        <taxon>Tracheophyta</taxon>
        <taxon>Spermatophyta</taxon>
        <taxon>Magnoliopsida</taxon>
        <taxon>eudicotyledons</taxon>
        <taxon>Gunneridae</taxon>
        <taxon>Pentapetalae</taxon>
        <taxon>rosids</taxon>
        <taxon>fabids</taxon>
        <taxon>Fagales</taxon>
        <taxon>Fagaceae</taxon>
        <taxon>Quercus</taxon>
    </lineage>
</organism>
<keyword evidence="3" id="KW-1185">Reference proteome</keyword>
<evidence type="ECO:0000313" key="2">
    <source>
        <dbReference type="EMBL" id="KAK7830771.1"/>
    </source>
</evidence>
<name>A0AAW0JX55_QUESU</name>
<dbReference type="InterPro" id="IPR007112">
    <property type="entry name" value="Expansin/allergen_DPBB_dom"/>
</dbReference>
<evidence type="ECO:0000313" key="3">
    <source>
        <dbReference type="Proteomes" id="UP000237347"/>
    </source>
</evidence>
<protein>
    <recommendedName>
        <fullName evidence="1">Expansin-like EG45 domain-containing protein</fullName>
    </recommendedName>
</protein>
<dbReference type="EMBL" id="PKMF04000456">
    <property type="protein sequence ID" value="KAK7830771.1"/>
    <property type="molecule type" value="Genomic_DNA"/>
</dbReference>
<dbReference type="PROSITE" id="PS50842">
    <property type="entry name" value="EXPANSIN_EG45"/>
    <property type="match status" value="1"/>
</dbReference>